<protein>
    <recommendedName>
        <fullName evidence="3">Reverse transcriptase domain-containing protein</fullName>
    </recommendedName>
</protein>
<dbReference type="PANTHER" id="PTHR47027:SF20">
    <property type="entry name" value="REVERSE TRANSCRIPTASE-LIKE PROTEIN WITH RNA-DIRECTED DNA POLYMERASE DOMAIN"/>
    <property type="match status" value="1"/>
</dbReference>
<evidence type="ECO:0000313" key="1">
    <source>
        <dbReference type="EMBL" id="KAK6750418.1"/>
    </source>
</evidence>
<dbReference type="Proteomes" id="UP001303046">
    <property type="component" value="Unassembled WGS sequence"/>
</dbReference>
<proteinExistence type="predicted"/>
<evidence type="ECO:0008006" key="3">
    <source>
        <dbReference type="Google" id="ProtNLM"/>
    </source>
</evidence>
<accession>A0ABR1DIY4</accession>
<dbReference type="EMBL" id="JAVFWL010000004">
    <property type="protein sequence ID" value="KAK6750418.1"/>
    <property type="molecule type" value="Genomic_DNA"/>
</dbReference>
<organism evidence="1 2">
    <name type="scientific">Necator americanus</name>
    <name type="common">Human hookworm</name>
    <dbReference type="NCBI Taxonomy" id="51031"/>
    <lineage>
        <taxon>Eukaryota</taxon>
        <taxon>Metazoa</taxon>
        <taxon>Ecdysozoa</taxon>
        <taxon>Nematoda</taxon>
        <taxon>Chromadorea</taxon>
        <taxon>Rhabditida</taxon>
        <taxon>Rhabditina</taxon>
        <taxon>Rhabditomorpha</taxon>
        <taxon>Strongyloidea</taxon>
        <taxon>Ancylostomatidae</taxon>
        <taxon>Bunostominae</taxon>
        <taxon>Necator</taxon>
    </lineage>
</organism>
<evidence type="ECO:0000313" key="2">
    <source>
        <dbReference type="Proteomes" id="UP001303046"/>
    </source>
</evidence>
<name>A0ABR1DIY4_NECAM</name>
<reference evidence="1 2" key="1">
    <citation type="submission" date="2023-08" db="EMBL/GenBank/DDBJ databases">
        <title>A Necator americanus chromosomal reference genome.</title>
        <authorList>
            <person name="Ilik V."/>
            <person name="Petrzelkova K.J."/>
            <person name="Pardy F."/>
            <person name="Fuh T."/>
            <person name="Niatou-Singa F.S."/>
            <person name="Gouil Q."/>
            <person name="Baker L."/>
            <person name="Ritchie M.E."/>
            <person name="Jex A.R."/>
            <person name="Gazzola D."/>
            <person name="Li H."/>
            <person name="Toshio Fujiwara R."/>
            <person name="Zhan B."/>
            <person name="Aroian R.V."/>
            <person name="Pafco B."/>
            <person name="Schwarz E.M."/>
        </authorList>
    </citation>
    <scope>NUCLEOTIDE SEQUENCE [LARGE SCALE GENOMIC DNA]</scope>
    <source>
        <strain evidence="1 2">Aroian</strain>
        <tissue evidence="1">Whole animal</tissue>
    </source>
</reference>
<sequence length="279" mass="32515">MLRLSLDAELKLRNYCYQINAIIFLMTDSFVDLKKAFDSLETEAVMEALDNQGVPTQYIKLNLQKMMFMSNGCPIHAQRNEHIRVHQLRLHVSENEHDERPYPELGRRKRAAWGAYKSIEDVVKKTRDTRLRAHLFNTTVLPVLTYASETSSLRKQEEDAVSVIERLIERVMPGVSLFAQVKDGIRSSVLRQRSKTTDAVAFAKFSKIMWTGHVVRFNGNRWTRAVSDWVPRDIKRATGRPQIQWSDFFTESFKEKFNAVRVPRGRRSHETTLERNCDK</sequence>
<keyword evidence="2" id="KW-1185">Reference proteome</keyword>
<gene>
    <name evidence="1" type="primary">Necator_chrIV.g15708</name>
    <name evidence="1" type="ORF">RB195_002413</name>
</gene>
<dbReference type="PANTHER" id="PTHR47027">
    <property type="entry name" value="REVERSE TRANSCRIPTASE DOMAIN-CONTAINING PROTEIN"/>
    <property type="match status" value="1"/>
</dbReference>
<comment type="caution">
    <text evidence="1">The sequence shown here is derived from an EMBL/GenBank/DDBJ whole genome shotgun (WGS) entry which is preliminary data.</text>
</comment>